<proteinExistence type="inferred from homology"/>
<evidence type="ECO:0000256" key="4">
    <source>
        <dbReference type="ARBA" id="ARBA00022627"/>
    </source>
</evidence>
<dbReference type="SUPFAM" id="SSF52768">
    <property type="entry name" value="Arginase/deacetylase"/>
    <property type="match status" value="1"/>
</dbReference>
<dbReference type="PANTHER" id="PTHR10625">
    <property type="entry name" value="HISTONE DEACETYLASE HDAC1-RELATED"/>
    <property type="match status" value="1"/>
</dbReference>
<dbReference type="InterPro" id="IPR003085">
    <property type="entry name" value="AcuC"/>
</dbReference>
<evidence type="ECO:0000256" key="2">
    <source>
        <dbReference type="ARBA" id="ARBA00005947"/>
    </source>
</evidence>
<dbReference type="Gene3D" id="3.40.800.20">
    <property type="entry name" value="Histone deacetylase domain"/>
    <property type="match status" value="1"/>
</dbReference>
<feature type="domain" description="Histone deacetylase" evidence="5">
    <location>
        <begin position="21"/>
        <end position="320"/>
    </location>
</feature>
<dbReference type="PANTHER" id="PTHR10625:SF10">
    <property type="entry name" value="HISTONE DEACETYLASE HDAC1"/>
    <property type="match status" value="1"/>
</dbReference>
<dbReference type="GO" id="GO:0040029">
    <property type="term" value="P:epigenetic regulation of gene expression"/>
    <property type="evidence" value="ECO:0007669"/>
    <property type="project" value="TreeGrafter"/>
</dbReference>
<dbReference type="GO" id="GO:0045150">
    <property type="term" value="P:acetoin catabolic process"/>
    <property type="evidence" value="ECO:0007669"/>
    <property type="project" value="UniProtKB-UniPathway"/>
</dbReference>
<sequence>MRDAVYLFHPNSLNYVFGQNHPFDQRRITLTRDLLRTAGAFPTDGAILPADRLDEELLHAVHVPEYVERVKALSEPAPDDGLVGDAQKYGLDTDDTPFFPGMHRSAEIIAAASVAAAKLVMDGDARHAVNLAGGLHHAMPQRGSGFCVYNDASIAISFIRKQYGARVLYVDTDVHHGDGVEMSFYSDPGVYTYSIHETGKYLFPGTGLVEQRGEGEGFGCTVNLPMEPYTEDDSWLECFGSVLDDVLRKAKPDIIVSQHGCDAHALDPLAHVHCSMKIYREMPRMLHEAAHAYCGGRWVALGGGGYDIWRVVPRAWALLWMEMSGHPLLRQIDADPKLRLPREWLERWGPESPEELPETWLDDPASWSPMPRRAEIEAKNRRAAELASMYLR</sequence>
<evidence type="ECO:0000259" key="5">
    <source>
        <dbReference type="Pfam" id="PF00850"/>
    </source>
</evidence>
<dbReference type="AlphaFoldDB" id="A0A4Y6V0M0"/>
<dbReference type="Pfam" id="PF00850">
    <property type="entry name" value="Hist_deacetyl"/>
    <property type="match status" value="1"/>
</dbReference>
<keyword evidence="7" id="KW-1185">Reference proteome</keyword>
<evidence type="ECO:0000313" key="6">
    <source>
        <dbReference type="EMBL" id="QDH23579.1"/>
    </source>
</evidence>
<reference evidence="6 7" key="1">
    <citation type="submission" date="2019-06" db="EMBL/GenBank/DDBJ databases">
        <title>Saccharibacillus brassicae sp. nov., an endophytic bacterium isolated from Chinese cabbage seeds (Brassica pekinensis).</title>
        <authorList>
            <person name="Jiang L."/>
            <person name="Lee J."/>
            <person name="Kim S.W."/>
        </authorList>
    </citation>
    <scope>NUCLEOTIDE SEQUENCE [LARGE SCALE GENOMIC DNA]</scope>
    <source>
        <strain evidence="7">KCTC 43072 / ATSA2</strain>
    </source>
</reference>
<dbReference type="KEGG" id="saca:FFV09_23550"/>
<comment type="similarity">
    <text evidence="2">Belongs to the histone deacetylase family.</text>
</comment>
<accession>A0A4Y6V0M0</accession>
<dbReference type="InterPro" id="IPR000286">
    <property type="entry name" value="HDACs"/>
</dbReference>
<evidence type="ECO:0000256" key="1">
    <source>
        <dbReference type="ARBA" id="ARBA00005101"/>
    </source>
</evidence>
<keyword evidence="4" id="KW-0006">Acetoin catabolism</keyword>
<gene>
    <name evidence="6" type="ORF">FFV09_23550</name>
</gene>
<dbReference type="Proteomes" id="UP000316968">
    <property type="component" value="Chromosome"/>
</dbReference>
<comment type="pathway">
    <text evidence="1">Ketone degradation; acetoin degradation.</text>
</comment>
<organism evidence="6 7">
    <name type="scientific">Saccharibacillus brassicae</name>
    <dbReference type="NCBI Taxonomy" id="2583377"/>
    <lineage>
        <taxon>Bacteria</taxon>
        <taxon>Bacillati</taxon>
        <taxon>Bacillota</taxon>
        <taxon>Bacilli</taxon>
        <taxon>Bacillales</taxon>
        <taxon>Paenibacillaceae</taxon>
        <taxon>Saccharibacillus</taxon>
    </lineage>
</organism>
<dbReference type="CDD" id="cd09994">
    <property type="entry name" value="HDAC_AcuC_like"/>
    <property type="match status" value="1"/>
</dbReference>
<dbReference type="PRINTS" id="PR01270">
    <property type="entry name" value="HDASUPER"/>
</dbReference>
<dbReference type="EMBL" id="CP041217">
    <property type="protein sequence ID" value="QDH23579.1"/>
    <property type="molecule type" value="Genomic_DNA"/>
</dbReference>
<evidence type="ECO:0000313" key="7">
    <source>
        <dbReference type="Proteomes" id="UP000316968"/>
    </source>
</evidence>
<name>A0A4Y6V0M0_SACBS</name>
<protein>
    <recommendedName>
        <fullName evidence="3">Acetoin utilization protein AcuC</fullName>
    </recommendedName>
</protein>
<dbReference type="RefSeq" id="WP_141450206.1">
    <property type="nucleotide sequence ID" value="NZ_CP041217.1"/>
</dbReference>
<dbReference type="UniPathway" id="UPA00040"/>
<dbReference type="InterPro" id="IPR023696">
    <property type="entry name" value="Ureohydrolase_dom_sf"/>
</dbReference>
<dbReference type="OrthoDB" id="9808367at2"/>
<evidence type="ECO:0000256" key="3">
    <source>
        <dbReference type="ARBA" id="ARBA00020218"/>
    </source>
</evidence>
<dbReference type="GO" id="GO:0004407">
    <property type="term" value="F:histone deacetylase activity"/>
    <property type="evidence" value="ECO:0007669"/>
    <property type="project" value="TreeGrafter"/>
</dbReference>
<dbReference type="PRINTS" id="PR01272">
    <property type="entry name" value="ACUCPROTEIN"/>
</dbReference>
<dbReference type="InterPro" id="IPR023801">
    <property type="entry name" value="His_deacetylse_dom"/>
</dbReference>
<dbReference type="InterPro" id="IPR037138">
    <property type="entry name" value="His_deacetylse_dom_sf"/>
</dbReference>